<feature type="transmembrane region" description="Helical" evidence="1">
    <location>
        <begin position="16"/>
        <end position="35"/>
    </location>
</feature>
<gene>
    <name evidence="2" type="ORF">SAMN05192549_102101</name>
</gene>
<protein>
    <submittedName>
        <fullName evidence="2">Uncharacterized protein</fullName>
    </submittedName>
</protein>
<name>A0A1M7KGR8_9BURK</name>
<dbReference type="STRING" id="551987.SAMN05192549_102101"/>
<keyword evidence="3" id="KW-1185">Reference proteome</keyword>
<keyword evidence="1" id="KW-0472">Membrane</keyword>
<keyword evidence="1" id="KW-0812">Transmembrane</keyword>
<dbReference type="Proteomes" id="UP000184339">
    <property type="component" value="Unassembled WGS sequence"/>
</dbReference>
<proteinExistence type="predicted"/>
<organism evidence="2 3">
    <name type="scientific">Duganella sacchari</name>
    <dbReference type="NCBI Taxonomy" id="551987"/>
    <lineage>
        <taxon>Bacteria</taxon>
        <taxon>Pseudomonadati</taxon>
        <taxon>Pseudomonadota</taxon>
        <taxon>Betaproteobacteria</taxon>
        <taxon>Burkholderiales</taxon>
        <taxon>Oxalobacteraceae</taxon>
        <taxon>Telluria group</taxon>
        <taxon>Duganella</taxon>
    </lineage>
</organism>
<evidence type="ECO:0000256" key="1">
    <source>
        <dbReference type="SAM" id="Phobius"/>
    </source>
</evidence>
<sequence length="46" mass="5295">MRTLLRIFQSRNSSRTAIILAFLLCGLYFASWYIISHCLTPGLISF</sequence>
<evidence type="ECO:0000313" key="3">
    <source>
        <dbReference type="Proteomes" id="UP000184339"/>
    </source>
</evidence>
<accession>A0A1M7KGR8</accession>
<keyword evidence="1" id="KW-1133">Transmembrane helix</keyword>
<dbReference type="AlphaFoldDB" id="A0A1M7KGR8"/>
<dbReference type="RefSeq" id="WP_167544250.1">
    <property type="nucleotide sequence ID" value="NZ_FRCX01000002.1"/>
</dbReference>
<reference evidence="3" key="1">
    <citation type="submission" date="2016-11" db="EMBL/GenBank/DDBJ databases">
        <authorList>
            <person name="Varghese N."/>
            <person name="Submissions S."/>
        </authorList>
    </citation>
    <scope>NUCLEOTIDE SEQUENCE [LARGE SCALE GENOMIC DNA]</scope>
    <source>
        <strain evidence="3">Sac-22</strain>
    </source>
</reference>
<evidence type="ECO:0000313" key="2">
    <source>
        <dbReference type="EMBL" id="SHM64529.1"/>
    </source>
</evidence>
<dbReference type="EMBL" id="FRCX01000002">
    <property type="protein sequence ID" value="SHM64529.1"/>
    <property type="molecule type" value="Genomic_DNA"/>
</dbReference>